<evidence type="ECO:0000256" key="7">
    <source>
        <dbReference type="PROSITE-ProRule" id="PRU00846"/>
    </source>
</evidence>
<evidence type="ECO:0000256" key="6">
    <source>
        <dbReference type="ARBA" id="ARBA00059323"/>
    </source>
</evidence>
<dbReference type="GO" id="GO:0034063">
    <property type="term" value="P:stress granule assembly"/>
    <property type="evidence" value="ECO:0000318"/>
    <property type="project" value="GO_Central"/>
</dbReference>
<dbReference type="PROSITE" id="PS51536">
    <property type="entry name" value="TFG"/>
    <property type="match status" value="1"/>
</dbReference>
<evidence type="ECO:0000313" key="14">
    <source>
        <dbReference type="EMBL" id="EFJ22693.1"/>
    </source>
</evidence>
<dbReference type="GO" id="GO:0000932">
    <property type="term" value="C:P-body"/>
    <property type="evidence" value="ECO:0000318"/>
    <property type="project" value="GO_Central"/>
</dbReference>
<keyword evidence="15" id="KW-1185">Reference proteome</keyword>
<dbReference type="GO" id="GO:0003729">
    <property type="term" value="F:mRNA binding"/>
    <property type="evidence" value="ECO:0000318"/>
    <property type="project" value="GO_Central"/>
</dbReference>
<evidence type="ECO:0000256" key="3">
    <source>
        <dbReference type="ARBA" id="ARBA00022490"/>
    </source>
</evidence>
<dbReference type="InterPro" id="IPR010920">
    <property type="entry name" value="LSM_dom_sf"/>
</dbReference>
<dbReference type="Pfam" id="PF09532">
    <property type="entry name" value="FDF"/>
    <property type="match status" value="1"/>
</dbReference>
<evidence type="ECO:0000256" key="9">
    <source>
        <dbReference type="SAM" id="MobiDB-lite"/>
    </source>
</evidence>
<gene>
    <name evidence="14" type="ORF">SELMODRAFT_443169</name>
</gene>
<feature type="domain" description="FFD box profile" evidence="11">
    <location>
        <begin position="432"/>
        <end position="447"/>
    </location>
</feature>
<dbReference type="Gramene" id="EFJ22693">
    <property type="protein sequence ID" value="EFJ22693"/>
    <property type="gene ID" value="SELMODRAFT_443169"/>
</dbReference>
<dbReference type="HOGENOM" id="CLU_334758_0_0_1"/>
<evidence type="ECO:0000256" key="1">
    <source>
        <dbReference type="ARBA" id="ARBA00004201"/>
    </source>
</evidence>
<feature type="short sequence motif" description="TFG box" evidence="8">
    <location>
        <begin position="454"/>
        <end position="474"/>
    </location>
</feature>
<dbReference type="InterPro" id="IPR047575">
    <property type="entry name" value="Sm"/>
</dbReference>
<evidence type="ECO:0000256" key="8">
    <source>
        <dbReference type="PROSITE-ProRule" id="PRU00869"/>
    </source>
</evidence>
<dbReference type="SMART" id="SM01199">
    <property type="entry name" value="FDF"/>
    <property type="match status" value="1"/>
</dbReference>
<dbReference type="AlphaFoldDB" id="D8RZ73"/>
<dbReference type="PROSITE" id="PS52002">
    <property type="entry name" value="SM"/>
    <property type="match status" value="1"/>
</dbReference>
<dbReference type="InParanoid" id="D8RZ73"/>
<dbReference type="eggNOG" id="KOG1073">
    <property type="taxonomic scope" value="Eukaryota"/>
</dbReference>
<evidence type="ECO:0008006" key="16">
    <source>
        <dbReference type="Google" id="ProtNLM"/>
    </source>
</evidence>
<dbReference type="PROSITE" id="PS51512">
    <property type="entry name" value="DFDF"/>
    <property type="match status" value="1"/>
</dbReference>
<comment type="subcellular location">
    <subcellularLocation>
        <location evidence="1">Cytoplasm</location>
        <location evidence="1">P-body</location>
    </subcellularLocation>
</comment>
<reference evidence="14 15" key="1">
    <citation type="journal article" date="2011" name="Science">
        <title>The Selaginella genome identifies genetic changes associated with the evolution of vascular plants.</title>
        <authorList>
            <person name="Banks J.A."/>
            <person name="Nishiyama T."/>
            <person name="Hasebe M."/>
            <person name="Bowman J.L."/>
            <person name="Gribskov M."/>
            <person name="dePamphilis C."/>
            <person name="Albert V.A."/>
            <person name="Aono N."/>
            <person name="Aoyama T."/>
            <person name="Ambrose B.A."/>
            <person name="Ashton N.W."/>
            <person name="Axtell M.J."/>
            <person name="Barker E."/>
            <person name="Barker M.S."/>
            <person name="Bennetzen J.L."/>
            <person name="Bonawitz N.D."/>
            <person name="Chapple C."/>
            <person name="Cheng C."/>
            <person name="Correa L.G."/>
            <person name="Dacre M."/>
            <person name="DeBarry J."/>
            <person name="Dreyer I."/>
            <person name="Elias M."/>
            <person name="Engstrom E.M."/>
            <person name="Estelle M."/>
            <person name="Feng L."/>
            <person name="Finet C."/>
            <person name="Floyd S.K."/>
            <person name="Frommer W.B."/>
            <person name="Fujita T."/>
            <person name="Gramzow L."/>
            <person name="Gutensohn M."/>
            <person name="Harholt J."/>
            <person name="Hattori M."/>
            <person name="Heyl A."/>
            <person name="Hirai T."/>
            <person name="Hiwatashi Y."/>
            <person name="Ishikawa M."/>
            <person name="Iwata M."/>
            <person name="Karol K.G."/>
            <person name="Koehler B."/>
            <person name="Kolukisaoglu U."/>
            <person name="Kubo M."/>
            <person name="Kurata T."/>
            <person name="Lalonde S."/>
            <person name="Li K."/>
            <person name="Li Y."/>
            <person name="Litt A."/>
            <person name="Lyons E."/>
            <person name="Manning G."/>
            <person name="Maruyama T."/>
            <person name="Michael T.P."/>
            <person name="Mikami K."/>
            <person name="Miyazaki S."/>
            <person name="Morinaga S."/>
            <person name="Murata T."/>
            <person name="Mueller-Roeber B."/>
            <person name="Nelson D.R."/>
            <person name="Obara M."/>
            <person name="Oguri Y."/>
            <person name="Olmstead R.G."/>
            <person name="Onodera N."/>
            <person name="Petersen B.L."/>
            <person name="Pils B."/>
            <person name="Prigge M."/>
            <person name="Rensing S.A."/>
            <person name="Riano-Pachon D.M."/>
            <person name="Roberts A.W."/>
            <person name="Sato Y."/>
            <person name="Scheller H.V."/>
            <person name="Schulz B."/>
            <person name="Schulz C."/>
            <person name="Shakirov E.V."/>
            <person name="Shibagaki N."/>
            <person name="Shinohara N."/>
            <person name="Shippen D.E."/>
            <person name="Soerensen I."/>
            <person name="Sotooka R."/>
            <person name="Sugimoto N."/>
            <person name="Sugita M."/>
            <person name="Sumikawa N."/>
            <person name="Tanurdzic M."/>
            <person name="Theissen G."/>
            <person name="Ulvskov P."/>
            <person name="Wakazuki S."/>
            <person name="Weng J.K."/>
            <person name="Willats W.W."/>
            <person name="Wipf D."/>
            <person name="Wolf P.G."/>
            <person name="Yang L."/>
            <person name="Zimmer A.D."/>
            <person name="Zhu Q."/>
            <person name="Mitros T."/>
            <person name="Hellsten U."/>
            <person name="Loque D."/>
            <person name="Otillar R."/>
            <person name="Salamov A."/>
            <person name="Schmutz J."/>
            <person name="Shapiro H."/>
            <person name="Lindquist E."/>
            <person name="Lucas S."/>
            <person name="Rokhsar D."/>
            <person name="Grigoriev I.V."/>
        </authorList>
    </citation>
    <scope>NUCLEOTIDE SEQUENCE [LARGE SCALE GENOMIC DNA]</scope>
</reference>
<dbReference type="InterPro" id="IPR025609">
    <property type="entry name" value="Lsm14-like_N"/>
</dbReference>
<dbReference type="GO" id="GO:0006397">
    <property type="term" value="P:mRNA processing"/>
    <property type="evidence" value="ECO:0007669"/>
    <property type="project" value="UniProtKB-KW"/>
</dbReference>
<protein>
    <recommendedName>
        <fullName evidence="16">DFDF domain-containing protein</fullName>
    </recommendedName>
</protein>
<dbReference type="Gene3D" id="2.30.30.100">
    <property type="match status" value="1"/>
</dbReference>
<dbReference type="SUPFAM" id="SSF50182">
    <property type="entry name" value="Sm-like ribonucleoproteins"/>
    <property type="match status" value="1"/>
</dbReference>
<dbReference type="PANTHER" id="PTHR13586:SF0">
    <property type="entry name" value="TRAILER HITCH, ISOFORM H"/>
    <property type="match status" value="1"/>
</dbReference>
<dbReference type="STRING" id="88036.D8RZ73"/>
<dbReference type="InterPro" id="IPR019050">
    <property type="entry name" value="FDF_dom"/>
</dbReference>
<dbReference type="Pfam" id="PF12701">
    <property type="entry name" value="LSM14"/>
    <property type="match status" value="1"/>
</dbReference>
<dbReference type="FunFam" id="2.30.30.100:FF:000033">
    <property type="entry name" value="Trailer hitch, isoform C"/>
    <property type="match status" value="1"/>
</dbReference>
<name>D8RZ73_SELML</name>
<dbReference type="InterPro" id="IPR025762">
    <property type="entry name" value="DFDF"/>
</dbReference>
<dbReference type="SMART" id="SM01271">
    <property type="entry name" value="LSM14"/>
    <property type="match status" value="1"/>
</dbReference>
<dbReference type="PROSITE" id="PS51513">
    <property type="entry name" value="FFD"/>
    <property type="match status" value="1"/>
</dbReference>
<keyword evidence="5" id="KW-0507">mRNA processing</keyword>
<keyword evidence="3" id="KW-0963">Cytoplasm</keyword>
<feature type="compositionally biased region" description="Basic and acidic residues" evidence="9">
    <location>
        <begin position="342"/>
        <end position="359"/>
    </location>
</feature>
<evidence type="ECO:0000259" key="12">
    <source>
        <dbReference type="PROSITE" id="PS51536"/>
    </source>
</evidence>
<feature type="short sequence motif" description="FFD box" evidence="7">
    <location>
        <begin position="432"/>
        <end position="447"/>
    </location>
</feature>
<dbReference type="InterPro" id="IPR025761">
    <property type="entry name" value="FFD_box"/>
</dbReference>
<evidence type="ECO:0000259" key="11">
    <source>
        <dbReference type="PROSITE" id="PS51513"/>
    </source>
</evidence>
<feature type="domain" description="DFDF" evidence="10">
    <location>
        <begin position="375"/>
        <end position="411"/>
    </location>
</feature>
<accession>D8RZ73</accession>
<keyword evidence="4" id="KW-0678">Repressor</keyword>
<evidence type="ECO:0000256" key="5">
    <source>
        <dbReference type="ARBA" id="ARBA00022664"/>
    </source>
</evidence>
<feature type="region of interest" description="Disordered" evidence="9">
    <location>
        <begin position="408"/>
        <end position="431"/>
    </location>
</feature>
<feature type="compositionally biased region" description="Polar residues" evidence="9">
    <location>
        <begin position="319"/>
        <end position="337"/>
    </location>
</feature>
<dbReference type="PANTHER" id="PTHR13586">
    <property type="entry name" value="SCD6 PROTEIN-RELATED"/>
    <property type="match status" value="1"/>
</dbReference>
<dbReference type="CDD" id="cd01736">
    <property type="entry name" value="LSm14_N"/>
    <property type="match status" value="1"/>
</dbReference>
<dbReference type="InterPro" id="IPR025768">
    <property type="entry name" value="TFG_box"/>
</dbReference>
<feature type="compositionally biased region" description="Pro residues" evidence="9">
    <location>
        <begin position="224"/>
        <end position="242"/>
    </location>
</feature>
<dbReference type="EMBL" id="GL377595">
    <property type="protein sequence ID" value="EFJ22693.1"/>
    <property type="molecule type" value="Genomic_DNA"/>
</dbReference>
<feature type="domain" description="Sm" evidence="13">
    <location>
        <begin position="15"/>
        <end position="98"/>
    </location>
</feature>
<comment type="function">
    <text evidence="6">As a component of the decapping complex, involved in the degradation of mRNAs. Promotes P-body formation. Translational repressor.</text>
</comment>
<evidence type="ECO:0000313" key="15">
    <source>
        <dbReference type="Proteomes" id="UP000001514"/>
    </source>
</evidence>
<feature type="domain" description="TFG box profile" evidence="12">
    <location>
        <begin position="454"/>
        <end position="474"/>
    </location>
</feature>
<dbReference type="KEGG" id="smo:SELMODRAFT_443169"/>
<feature type="compositionally biased region" description="Polar residues" evidence="9">
    <location>
        <begin position="283"/>
        <end position="302"/>
    </location>
</feature>
<comment type="similarity">
    <text evidence="2">Belongs to the LSM14 family.</text>
</comment>
<evidence type="ECO:0000259" key="10">
    <source>
        <dbReference type="PROSITE" id="PS51512"/>
    </source>
</evidence>
<dbReference type="Proteomes" id="UP000001514">
    <property type="component" value="Unassembled WGS sequence"/>
</dbReference>
<dbReference type="GO" id="GO:0033962">
    <property type="term" value="P:P-body assembly"/>
    <property type="evidence" value="ECO:0000318"/>
    <property type="project" value="GO_Central"/>
</dbReference>
<dbReference type="FunCoup" id="D8RZ73">
    <property type="interactions" value="5438"/>
</dbReference>
<evidence type="ECO:0000256" key="4">
    <source>
        <dbReference type="ARBA" id="ARBA00022491"/>
    </source>
</evidence>
<evidence type="ECO:0000259" key="13">
    <source>
        <dbReference type="PROSITE" id="PS52002"/>
    </source>
</evidence>
<sequence length="853" mass="94740">MGDASAVAPGGDSSKGSANFDSYIGSLISLTSKSDIRYEGVLYTIDAENCNIALQNVRSYGTEGRKKEGPQIPPRDSVYDYIIFRGSDIKDLQVKSSPQAHAVHSQPYNDPAIIAQSQQPQKAQRMSQPIMAPPIGMPQPPSGGVPPPQVPAGFSHAPAIPHPAVGMPPPRDSQALLPPGFLSSSYPPAVGLGAWGPRPPPPVGNALYWPGYYPPPSGNAMQPPYLPSQPLLPPDQRPPPQVSQPSSTHPTGPPETEKPRETTSSVGMTAILTPIAKLPRLPSVSQAPLDSSQELKKNTPTPLEQPPVEGVEPSKLQPAENSLQESSSHSKEQQANNGPRPENLRHEGPRHDGQRHEYNGRYNWRGNGRRGGRGRGPSQRTNFTEDFDFMAMNEKFNKDEVWGELGGKVEPRNGEDEPVSENWQKPEDGKKPVYVKDDFFDSLSCDTLDREGGTERPRFSEQRKINTETFGDAFLRSRGRGGYRGGYRGGQFRRGGRPHQPAAVLKFSKSAAFFYERDPASDGCCRDWRQKLVIKVPCWCCLNGERFTIGIKKRTKTLGNVHEQSLLTGSLEKPAGCSRGTTDHHHRTIIYEDRQTEDVTRYHTRCLYMHGDISRFPFRLLDSDATKLSCSAEREGKRSVKYGARRPSDTGFCKKGAPPRPTSQGIVSVRPAKARGSYCRASFNLTKKCIFVKLRSESRAEPTFATYSIMTARIQQWTTTVGVLCSITSRKLCSTPTRSQMALECLLALYALRAKLFQVDALSVHVPGPETRQNLLVRKKEEQRRIMHRLCSMRDFIGLSREDQKHEGVDPIRARVSRSRRNYKLGRHPTKGFASITMLEKMALSLIYQAYYS</sequence>
<proteinExistence type="inferred from homology"/>
<organism evidence="15">
    <name type="scientific">Selaginella moellendorffii</name>
    <name type="common">Spikemoss</name>
    <dbReference type="NCBI Taxonomy" id="88036"/>
    <lineage>
        <taxon>Eukaryota</taxon>
        <taxon>Viridiplantae</taxon>
        <taxon>Streptophyta</taxon>
        <taxon>Embryophyta</taxon>
        <taxon>Tracheophyta</taxon>
        <taxon>Lycopodiopsida</taxon>
        <taxon>Selaginellales</taxon>
        <taxon>Selaginellaceae</taxon>
        <taxon>Selaginella</taxon>
    </lineage>
</organism>
<feature type="region of interest" description="Disordered" evidence="9">
    <location>
        <begin position="218"/>
        <end position="384"/>
    </location>
</feature>
<evidence type="ECO:0000256" key="2">
    <source>
        <dbReference type="ARBA" id="ARBA00010415"/>
    </source>
</evidence>